<dbReference type="EMBL" id="LT838813">
    <property type="protein sequence ID" value="SMD42130.1"/>
    <property type="molecule type" value="Genomic_DNA"/>
</dbReference>
<organism evidence="1 2">
    <name type="scientific">Aquiflexum balticum DSM 16537</name>
    <dbReference type="NCBI Taxonomy" id="758820"/>
    <lineage>
        <taxon>Bacteria</taxon>
        <taxon>Pseudomonadati</taxon>
        <taxon>Bacteroidota</taxon>
        <taxon>Cytophagia</taxon>
        <taxon>Cytophagales</taxon>
        <taxon>Cyclobacteriaceae</taxon>
        <taxon>Aquiflexum</taxon>
    </lineage>
</organism>
<evidence type="ECO:0000313" key="1">
    <source>
        <dbReference type="EMBL" id="SMD42130.1"/>
    </source>
</evidence>
<proteinExistence type="predicted"/>
<accession>A0A1W2GZJ4</accession>
<dbReference type="AlphaFoldDB" id="A0A1W2GZJ4"/>
<dbReference type="Proteomes" id="UP000192333">
    <property type="component" value="Chromosome I"/>
</dbReference>
<gene>
    <name evidence="1" type="ORF">SAMN00777080_0667</name>
</gene>
<name>A0A1W2GZJ4_9BACT</name>
<keyword evidence="2" id="KW-1185">Reference proteome</keyword>
<protein>
    <submittedName>
        <fullName evidence="1">Uncharacterized protein</fullName>
    </submittedName>
</protein>
<sequence>MIVYLLKFNFNYLDYYFLHIWIYYFIRQT</sequence>
<dbReference type="STRING" id="758820.SAMN00777080_0667"/>
<reference evidence="2" key="1">
    <citation type="submission" date="2017-04" db="EMBL/GenBank/DDBJ databases">
        <authorList>
            <person name="Varghese N."/>
            <person name="Submissions S."/>
        </authorList>
    </citation>
    <scope>NUCLEOTIDE SEQUENCE [LARGE SCALE GENOMIC DNA]</scope>
    <source>
        <strain evidence="2">DSM 16537</strain>
    </source>
</reference>
<evidence type="ECO:0000313" key="2">
    <source>
        <dbReference type="Proteomes" id="UP000192333"/>
    </source>
</evidence>